<dbReference type="Gene3D" id="3.40.190.10">
    <property type="entry name" value="Periplasmic binding protein-like II"/>
    <property type="match status" value="2"/>
</dbReference>
<dbReference type="EMBL" id="BLLI01000042">
    <property type="protein sequence ID" value="GFH42858.1"/>
    <property type="molecule type" value="Genomic_DNA"/>
</dbReference>
<keyword evidence="6 8" id="KW-0449">Lipoprotein</keyword>
<dbReference type="PANTHER" id="PTHR30429:SF3">
    <property type="entry name" value="LIPOPROTEIN"/>
    <property type="match status" value="1"/>
</dbReference>
<evidence type="ECO:0000256" key="2">
    <source>
        <dbReference type="ARBA" id="ARBA00008973"/>
    </source>
</evidence>
<name>A0A6A0BEU7_9LACT</name>
<dbReference type="Pfam" id="PF03180">
    <property type="entry name" value="Lipoprotein_9"/>
    <property type="match status" value="1"/>
</dbReference>
<evidence type="ECO:0000313" key="8">
    <source>
        <dbReference type="EMBL" id="GFH42858.1"/>
    </source>
</evidence>
<keyword evidence="5" id="KW-0564">Palmitate</keyword>
<evidence type="ECO:0000256" key="3">
    <source>
        <dbReference type="ARBA" id="ARBA00022729"/>
    </source>
</evidence>
<protein>
    <submittedName>
        <fullName evidence="8">Lipoprotein</fullName>
    </submittedName>
</protein>
<evidence type="ECO:0000256" key="1">
    <source>
        <dbReference type="ARBA" id="ARBA00004635"/>
    </source>
</evidence>
<sequence>MKKLSKILTALVAIFAIVALTACGAKKEDAKDGTKTYVVGVASDQQKEVWEKVGESLKADNIKIKVKLFSGYTEENPALADGSLDLNSFQHVAYLENYNKENNKDLTYIGFTLISPFGLYSDKIKEPKELKNGDTVAIPNDVTNGGRALQALAALDIITLKKDAPDSPTVKDIDKKNVDIKIEEIQADQLVSVLPDVTAAFINTNYVTDQMHTTPKESAIYIDTDHLDKVSDLYKNVIAVRKEDKNKADFKKILKAYQTPEIAKMIEATNDYPAWDDAK</sequence>
<evidence type="ECO:0000313" key="9">
    <source>
        <dbReference type="Proteomes" id="UP000480303"/>
    </source>
</evidence>
<dbReference type="InterPro" id="IPR004872">
    <property type="entry name" value="Lipoprotein_NlpA"/>
</dbReference>
<evidence type="ECO:0000256" key="7">
    <source>
        <dbReference type="SAM" id="SignalP"/>
    </source>
</evidence>
<comment type="similarity">
    <text evidence="2">Belongs to the NlpA lipoprotein family.</text>
</comment>
<dbReference type="PANTHER" id="PTHR30429">
    <property type="entry name" value="D-METHIONINE-BINDING LIPOPROTEIN METQ"/>
    <property type="match status" value="1"/>
</dbReference>
<keyword evidence="4" id="KW-0472">Membrane</keyword>
<accession>A0A6A0BEU7</accession>
<comment type="caution">
    <text evidence="8">The sequence shown here is derived from an EMBL/GenBank/DDBJ whole genome shotgun (WGS) entry which is preliminary data.</text>
</comment>
<dbReference type="GO" id="GO:0016020">
    <property type="term" value="C:membrane"/>
    <property type="evidence" value="ECO:0007669"/>
    <property type="project" value="UniProtKB-SubCell"/>
</dbReference>
<dbReference type="AlphaFoldDB" id="A0A6A0BEU7"/>
<evidence type="ECO:0000256" key="5">
    <source>
        <dbReference type="ARBA" id="ARBA00023139"/>
    </source>
</evidence>
<dbReference type="Proteomes" id="UP000480303">
    <property type="component" value="Unassembled WGS sequence"/>
</dbReference>
<feature type="signal peptide" evidence="7">
    <location>
        <begin position="1"/>
        <end position="21"/>
    </location>
</feature>
<evidence type="ECO:0000256" key="6">
    <source>
        <dbReference type="ARBA" id="ARBA00023288"/>
    </source>
</evidence>
<evidence type="ECO:0000256" key="4">
    <source>
        <dbReference type="ARBA" id="ARBA00023136"/>
    </source>
</evidence>
<organism evidence="8 9">
    <name type="scientific">Pseudolactococcus hodotermopsidis</name>
    <dbReference type="NCBI Taxonomy" id="2709157"/>
    <lineage>
        <taxon>Bacteria</taxon>
        <taxon>Bacillati</taxon>
        <taxon>Bacillota</taxon>
        <taxon>Bacilli</taxon>
        <taxon>Lactobacillales</taxon>
        <taxon>Streptococcaceae</taxon>
        <taxon>Pseudolactococcus</taxon>
    </lineage>
</organism>
<feature type="chain" id="PRO_5039452234" evidence="7">
    <location>
        <begin position="22"/>
        <end position="279"/>
    </location>
</feature>
<dbReference type="SUPFAM" id="SSF53850">
    <property type="entry name" value="Periplasmic binding protein-like II"/>
    <property type="match status" value="1"/>
</dbReference>
<proteinExistence type="inferred from homology"/>
<dbReference type="PROSITE" id="PS51257">
    <property type="entry name" value="PROKAR_LIPOPROTEIN"/>
    <property type="match status" value="1"/>
</dbReference>
<gene>
    <name evidence="8" type="primary">metQ</name>
    <name evidence="8" type="ORF">Hs30E_14090</name>
</gene>
<keyword evidence="9" id="KW-1185">Reference proteome</keyword>
<reference evidence="8 9" key="1">
    <citation type="submission" date="2020-02" db="EMBL/GenBank/DDBJ databases">
        <title>Draft genome sequence of Lactococcus sp. Hs30E4-3.</title>
        <authorList>
            <person name="Noda S."/>
            <person name="Yuki M."/>
            <person name="Ohkuma M."/>
        </authorList>
    </citation>
    <scope>NUCLEOTIDE SEQUENCE [LARGE SCALE GENOMIC DNA]</scope>
    <source>
        <strain evidence="8 9">Hs30E4-3</strain>
    </source>
</reference>
<comment type="subcellular location">
    <subcellularLocation>
        <location evidence="1">Membrane</location>
        <topology evidence="1">Lipid-anchor</topology>
    </subcellularLocation>
</comment>
<keyword evidence="3 7" id="KW-0732">Signal</keyword>
<dbReference type="RefSeq" id="WP_172209229.1">
    <property type="nucleotide sequence ID" value="NZ_BLLI01000042.1"/>
</dbReference>